<dbReference type="Gene3D" id="3.40.50.150">
    <property type="entry name" value="Vaccinia Virus protein VP39"/>
    <property type="match status" value="1"/>
</dbReference>
<dbReference type="VEuPathDB" id="FungiDB:C8Q69DRAFT_408587"/>
<keyword evidence="2 5" id="KW-0808">Transferase</keyword>
<dbReference type="InterPro" id="IPR036390">
    <property type="entry name" value="WH_DNA-bd_sf"/>
</dbReference>
<evidence type="ECO:0000313" key="6">
    <source>
        <dbReference type="Proteomes" id="UP000283841"/>
    </source>
</evidence>
<evidence type="ECO:0000256" key="3">
    <source>
        <dbReference type="ARBA" id="ARBA00022691"/>
    </source>
</evidence>
<name>A0A443HJ57_BYSSP</name>
<dbReference type="STRING" id="264951.A0A443HJ57"/>
<sequence length="418" mass="46052">MSLSPRRIVELATTVAQHTQQIDSYLAEKGLPYPSFEANGPADLSLPPHIEQSRTVALQASQELNDLFQGPRDLLFNHEVRLSTNDGAQIAANATITQCVPTDGEITFTDLAAIIGIDRAALCSILRLGIAHRVFKEPRPGVIAHSAASRQIAEDARVASWVGANVDDMWPAAEKVVDALVKWPLAAEPNQTGFSLANGTDQSFYAELAKNPDRARRFAGAMSFFTTGEGYSLRHLTDGYCWDSIGAGTVIDLGGSHGDAAFALARKYPSLHLIVQELPQVVAESKEEVGLDVKFMTHDLFEEQPVQDADVYLYRWTLHNWPDKYCIRALKALIPALKPGSRVLIMDFVMPPPGVLPNNVERKLRAMDITMLEIGNAKERDIDEWQSLFEQADPRFHFKGAKQPPGSILSILEATWEG</sequence>
<dbReference type="RefSeq" id="XP_028481516.1">
    <property type="nucleotide sequence ID" value="XM_028628203.1"/>
</dbReference>
<keyword evidence="6" id="KW-1185">Reference proteome</keyword>
<evidence type="ECO:0000256" key="1">
    <source>
        <dbReference type="ARBA" id="ARBA00022603"/>
    </source>
</evidence>
<keyword evidence="1 5" id="KW-0489">Methyltransferase</keyword>
<dbReference type="InterPro" id="IPR036388">
    <property type="entry name" value="WH-like_DNA-bd_sf"/>
</dbReference>
<dbReference type="AlphaFoldDB" id="A0A443HJ57"/>
<dbReference type="PANTHER" id="PTHR43712">
    <property type="entry name" value="PUTATIVE (AFU_ORTHOLOGUE AFUA_4G14580)-RELATED"/>
    <property type="match status" value="1"/>
</dbReference>
<evidence type="ECO:0000313" key="5">
    <source>
        <dbReference type="EMBL" id="RWQ91871.1"/>
    </source>
</evidence>
<organism evidence="5 6">
    <name type="scientific">Byssochlamys spectabilis</name>
    <name type="common">Paecilomyces variotii</name>
    <dbReference type="NCBI Taxonomy" id="264951"/>
    <lineage>
        <taxon>Eukaryota</taxon>
        <taxon>Fungi</taxon>
        <taxon>Dikarya</taxon>
        <taxon>Ascomycota</taxon>
        <taxon>Pezizomycotina</taxon>
        <taxon>Eurotiomycetes</taxon>
        <taxon>Eurotiomycetidae</taxon>
        <taxon>Eurotiales</taxon>
        <taxon>Thermoascaceae</taxon>
        <taxon>Paecilomyces</taxon>
    </lineage>
</organism>
<dbReference type="Pfam" id="PF00891">
    <property type="entry name" value="Methyltransf_2"/>
    <property type="match status" value="1"/>
</dbReference>
<proteinExistence type="predicted"/>
<dbReference type="Proteomes" id="UP000283841">
    <property type="component" value="Unassembled WGS sequence"/>
</dbReference>
<feature type="domain" description="O-methyltransferase C-terminal" evidence="4">
    <location>
        <begin position="247"/>
        <end position="392"/>
    </location>
</feature>
<dbReference type="InterPro" id="IPR029063">
    <property type="entry name" value="SAM-dependent_MTases_sf"/>
</dbReference>
<dbReference type="GeneID" id="39597480"/>
<dbReference type="SUPFAM" id="SSF46785">
    <property type="entry name" value="Winged helix' DNA-binding domain"/>
    <property type="match status" value="1"/>
</dbReference>
<dbReference type="EMBL" id="RCNU01000015">
    <property type="protein sequence ID" value="RWQ91871.1"/>
    <property type="molecule type" value="Genomic_DNA"/>
</dbReference>
<comment type="caution">
    <text evidence="5">The sequence shown here is derived from an EMBL/GenBank/DDBJ whole genome shotgun (WGS) entry which is preliminary data.</text>
</comment>
<evidence type="ECO:0000259" key="4">
    <source>
        <dbReference type="Pfam" id="PF00891"/>
    </source>
</evidence>
<dbReference type="SUPFAM" id="SSF53335">
    <property type="entry name" value="S-adenosyl-L-methionine-dependent methyltransferases"/>
    <property type="match status" value="1"/>
</dbReference>
<dbReference type="Gene3D" id="1.10.10.10">
    <property type="entry name" value="Winged helix-like DNA-binding domain superfamily/Winged helix DNA-binding domain"/>
    <property type="match status" value="1"/>
</dbReference>
<dbReference type="GO" id="GO:0032259">
    <property type="term" value="P:methylation"/>
    <property type="evidence" value="ECO:0007669"/>
    <property type="project" value="UniProtKB-KW"/>
</dbReference>
<dbReference type="PANTHER" id="PTHR43712:SF12">
    <property type="entry name" value="STERIGMATOCYSTIN 8-O-METHYLTRANSFERASE"/>
    <property type="match status" value="1"/>
</dbReference>
<dbReference type="GO" id="GO:0008171">
    <property type="term" value="F:O-methyltransferase activity"/>
    <property type="evidence" value="ECO:0007669"/>
    <property type="project" value="InterPro"/>
</dbReference>
<dbReference type="InterPro" id="IPR016461">
    <property type="entry name" value="COMT-like"/>
</dbReference>
<reference evidence="5 6" key="1">
    <citation type="journal article" date="2018" name="Front. Microbiol.">
        <title>Genomic and genetic insights into a cosmopolitan fungus, Paecilomyces variotii (Eurotiales).</title>
        <authorList>
            <person name="Urquhart A.S."/>
            <person name="Mondo S.J."/>
            <person name="Makela M.R."/>
            <person name="Hane J.K."/>
            <person name="Wiebenga A."/>
            <person name="He G."/>
            <person name="Mihaltcheva S."/>
            <person name="Pangilinan J."/>
            <person name="Lipzen A."/>
            <person name="Barry K."/>
            <person name="de Vries R.P."/>
            <person name="Grigoriev I.V."/>
            <person name="Idnurm A."/>
        </authorList>
    </citation>
    <scope>NUCLEOTIDE SEQUENCE [LARGE SCALE GENOMIC DNA]</scope>
    <source>
        <strain evidence="5 6">CBS 101075</strain>
    </source>
</reference>
<gene>
    <name evidence="5" type="ORF">C8Q69DRAFT_408587</name>
</gene>
<protein>
    <submittedName>
        <fullName evidence="5">Putative O-methyltransferase</fullName>
    </submittedName>
</protein>
<keyword evidence="3" id="KW-0949">S-adenosyl-L-methionine</keyword>
<evidence type="ECO:0000256" key="2">
    <source>
        <dbReference type="ARBA" id="ARBA00022679"/>
    </source>
</evidence>
<dbReference type="InterPro" id="IPR001077">
    <property type="entry name" value="COMT_C"/>
</dbReference>
<accession>A0A443HJ57</accession>
<dbReference type="PROSITE" id="PS51683">
    <property type="entry name" value="SAM_OMT_II"/>
    <property type="match status" value="1"/>
</dbReference>